<reference evidence="4 5" key="1">
    <citation type="submission" date="2018-06" db="EMBL/GenBank/DDBJ databases">
        <title>Genomic Encyclopedia of Archaeal and Bacterial Type Strains, Phase II (KMG-II): from individual species to whole genera.</title>
        <authorList>
            <person name="Goeker M."/>
        </authorList>
    </citation>
    <scope>NUCLEOTIDE SEQUENCE [LARGE SCALE GENOMIC DNA]</scope>
    <source>
        <strain evidence="4 5">KACC 16626</strain>
    </source>
</reference>
<dbReference type="InterPro" id="IPR003658">
    <property type="entry name" value="Anti-sigma_ant"/>
</dbReference>
<protein>
    <recommendedName>
        <fullName evidence="2">Anti-sigma factor antagonist</fullName>
    </recommendedName>
</protein>
<dbReference type="Proteomes" id="UP000247416">
    <property type="component" value="Unassembled WGS sequence"/>
</dbReference>
<evidence type="ECO:0000256" key="2">
    <source>
        <dbReference type="RuleBase" id="RU003749"/>
    </source>
</evidence>
<dbReference type="NCBIfam" id="TIGR00377">
    <property type="entry name" value="ant_ant_sig"/>
    <property type="match status" value="1"/>
</dbReference>
<dbReference type="RefSeq" id="WP_107937026.1">
    <property type="nucleotide sequence ID" value="NZ_CP085009.1"/>
</dbReference>
<dbReference type="InterPro" id="IPR002645">
    <property type="entry name" value="STAS_dom"/>
</dbReference>
<dbReference type="CDD" id="cd07043">
    <property type="entry name" value="STAS_anti-anti-sigma_factors"/>
    <property type="match status" value="1"/>
</dbReference>
<dbReference type="PROSITE" id="PS50801">
    <property type="entry name" value="STAS"/>
    <property type="match status" value="1"/>
</dbReference>
<sequence length="106" mass="12304">MRLNIQFREIENLLIGYIEGEIDINTAPILKDEFELIVLSDGMKIELDLSKVAYMDSSGLGVIVAFYKKVIREKVDLKLLLSERMMRIFKITGLCEFMDIEKKRSN</sequence>
<comment type="caution">
    <text evidence="4">The sequence shown here is derived from an EMBL/GenBank/DDBJ whole genome shotgun (WGS) entry which is preliminary data.</text>
</comment>
<evidence type="ECO:0000313" key="4">
    <source>
        <dbReference type="EMBL" id="PYF03470.1"/>
    </source>
</evidence>
<feature type="domain" description="STAS" evidence="3">
    <location>
        <begin position="3"/>
        <end position="106"/>
    </location>
</feature>
<organism evidence="4 5">
    <name type="scientific">Ureibacillus chungkukjangi</name>
    <dbReference type="NCBI Taxonomy" id="1202712"/>
    <lineage>
        <taxon>Bacteria</taxon>
        <taxon>Bacillati</taxon>
        <taxon>Bacillota</taxon>
        <taxon>Bacilli</taxon>
        <taxon>Bacillales</taxon>
        <taxon>Caryophanaceae</taxon>
        <taxon>Ureibacillus</taxon>
    </lineage>
</organism>
<dbReference type="SUPFAM" id="SSF52091">
    <property type="entry name" value="SpoIIaa-like"/>
    <property type="match status" value="1"/>
</dbReference>
<dbReference type="Pfam" id="PF01740">
    <property type="entry name" value="STAS"/>
    <property type="match status" value="1"/>
</dbReference>
<evidence type="ECO:0000313" key="5">
    <source>
        <dbReference type="Proteomes" id="UP000247416"/>
    </source>
</evidence>
<proteinExistence type="inferred from homology"/>
<comment type="similarity">
    <text evidence="1 2">Belongs to the anti-sigma-factor antagonist family.</text>
</comment>
<dbReference type="InterPro" id="IPR036513">
    <property type="entry name" value="STAS_dom_sf"/>
</dbReference>
<dbReference type="EMBL" id="QJTJ01000031">
    <property type="protein sequence ID" value="PYF03470.1"/>
    <property type="molecule type" value="Genomic_DNA"/>
</dbReference>
<dbReference type="OrthoDB" id="9793697at2"/>
<dbReference type="PANTHER" id="PTHR33495:SF2">
    <property type="entry name" value="ANTI-SIGMA FACTOR ANTAGONIST TM_1081-RELATED"/>
    <property type="match status" value="1"/>
</dbReference>
<keyword evidence="5" id="KW-1185">Reference proteome</keyword>
<dbReference type="AlphaFoldDB" id="A0A318TI40"/>
<evidence type="ECO:0000256" key="1">
    <source>
        <dbReference type="ARBA" id="ARBA00009013"/>
    </source>
</evidence>
<dbReference type="GO" id="GO:0043856">
    <property type="term" value="F:anti-sigma factor antagonist activity"/>
    <property type="evidence" value="ECO:0007669"/>
    <property type="project" value="InterPro"/>
</dbReference>
<dbReference type="PANTHER" id="PTHR33495">
    <property type="entry name" value="ANTI-SIGMA FACTOR ANTAGONIST TM_1081-RELATED-RELATED"/>
    <property type="match status" value="1"/>
</dbReference>
<evidence type="ECO:0000259" key="3">
    <source>
        <dbReference type="PROSITE" id="PS50801"/>
    </source>
</evidence>
<accession>A0A318TI40</accession>
<gene>
    <name evidence="4" type="ORF">BJ095_13138</name>
</gene>
<dbReference type="Gene3D" id="3.30.750.24">
    <property type="entry name" value="STAS domain"/>
    <property type="match status" value="1"/>
</dbReference>
<name>A0A318TI40_9BACL</name>